<dbReference type="GO" id="GO:0005634">
    <property type="term" value="C:nucleus"/>
    <property type="evidence" value="ECO:0007669"/>
    <property type="project" value="UniProtKB-SubCell"/>
</dbReference>
<reference evidence="6 7" key="1">
    <citation type="journal article" date="2020" name="ISME J.">
        <title>Uncovering the hidden diversity of litter-decomposition mechanisms in mushroom-forming fungi.</title>
        <authorList>
            <person name="Floudas D."/>
            <person name="Bentzer J."/>
            <person name="Ahren D."/>
            <person name="Johansson T."/>
            <person name="Persson P."/>
            <person name="Tunlid A."/>
        </authorList>
    </citation>
    <scope>NUCLEOTIDE SEQUENCE [LARGE SCALE GENOMIC DNA]</scope>
    <source>
        <strain evidence="6 7">CBS 406.79</strain>
    </source>
</reference>
<evidence type="ECO:0000256" key="3">
    <source>
        <dbReference type="ARBA" id="ARBA00023015"/>
    </source>
</evidence>
<evidence type="ECO:0000256" key="4">
    <source>
        <dbReference type="ARBA" id="ARBA00023163"/>
    </source>
</evidence>
<keyword evidence="4" id="KW-0804">Transcription</keyword>
<dbReference type="InterPro" id="IPR050815">
    <property type="entry name" value="TF_fung"/>
</dbReference>
<dbReference type="EMBL" id="JAACJN010000005">
    <property type="protein sequence ID" value="KAF5392547.1"/>
    <property type="molecule type" value="Genomic_DNA"/>
</dbReference>
<dbReference type="PANTHER" id="PTHR47338:SF29">
    <property type="entry name" value="ZN(2)-C6 FUNGAL-TYPE DOMAIN-CONTAINING PROTEIN"/>
    <property type="match status" value="1"/>
</dbReference>
<dbReference type="GO" id="GO:0008270">
    <property type="term" value="F:zinc ion binding"/>
    <property type="evidence" value="ECO:0007669"/>
    <property type="project" value="InterPro"/>
</dbReference>
<evidence type="ECO:0008006" key="8">
    <source>
        <dbReference type="Google" id="ProtNLM"/>
    </source>
</evidence>
<dbReference type="PANTHER" id="PTHR47338">
    <property type="entry name" value="ZN(II)2CYS6 TRANSCRIPTION FACTOR (EUROFUNG)-RELATED"/>
    <property type="match status" value="1"/>
</dbReference>
<dbReference type="AlphaFoldDB" id="A0A8H5HZR7"/>
<evidence type="ECO:0000256" key="5">
    <source>
        <dbReference type="ARBA" id="ARBA00023242"/>
    </source>
</evidence>
<evidence type="ECO:0000313" key="7">
    <source>
        <dbReference type="Proteomes" id="UP000518752"/>
    </source>
</evidence>
<dbReference type="GO" id="GO:0000981">
    <property type="term" value="F:DNA-binding transcription factor activity, RNA polymerase II-specific"/>
    <property type="evidence" value="ECO:0007669"/>
    <property type="project" value="InterPro"/>
</dbReference>
<evidence type="ECO:0000256" key="1">
    <source>
        <dbReference type="ARBA" id="ARBA00004123"/>
    </source>
</evidence>
<accession>A0A8H5HZR7</accession>
<evidence type="ECO:0000256" key="2">
    <source>
        <dbReference type="ARBA" id="ARBA00022723"/>
    </source>
</evidence>
<comment type="caution">
    <text evidence="6">The sequence shown here is derived from an EMBL/GenBank/DDBJ whole genome shotgun (WGS) entry which is preliminary data.</text>
</comment>
<sequence>MGSLENNVTRLQARIYELEHPDPSMVGDSPVFLAHPYRNFGGNPSTYDEPERAIIVLDKFLEYGSNFGFFLCPSDFRSSTLLPYRMGHHERPSSSLLATVYFLGLFFSENLAWKSLLQTYLAQALEYVSNGLSGTHPQKVLHTIQSEVLLSNYFFSAGKLLEGRYHIATALSLCIGSNLNKIHSPEILSLVGSGNALFPQAGSSIEIGERITAWWVTLALDQCWAAAIEVNSYNDAIIAESETPWPLPLEEYKELSHQLSRCSNLLMVSRLNFLVPRDHNSVPPIGRCAPLELFSKASLLWKQADLIKRVAAAGLDRSSDFEATEKQIIELLIHLANDRNQASSHTQNLTLLLAQCIAHAALIYLNSPIFNASGPVAQEKLSSSCLAILEAVESIDSQLRYPNPILFMLWALATRTILNLLQIVSNMDYWQCNGLSLGPSLLVEWYFIESTVLPPHPMLGKEIHKVRATIEDLFPDILRQKDV</sequence>
<keyword evidence="2" id="KW-0479">Metal-binding</keyword>
<organism evidence="6 7">
    <name type="scientific">Collybiopsis confluens</name>
    <dbReference type="NCBI Taxonomy" id="2823264"/>
    <lineage>
        <taxon>Eukaryota</taxon>
        <taxon>Fungi</taxon>
        <taxon>Dikarya</taxon>
        <taxon>Basidiomycota</taxon>
        <taxon>Agaricomycotina</taxon>
        <taxon>Agaricomycetes</taxon>
        <taxon>Agaricomycetidae</taxon>
        <taxon>Agaricales</taxon>
        <taxon>Marasmiineae</taxon>
        <taxon>Omphalotaceae</taxon>
        <taxon>Collybiopsis</taxon>
    </lineage>
</organism>
<proteinExistence type="predicted"/>
<protein>
    <recommendedName>
        <fullName evidence="8">Transcription factor domain-containing protein</fullName>
    </recommendedName>
</protein>
<keyword evidence="3" id="KW-0805">Transcription regulation</keyword>
<name>A0A8H5HZR7_9AGAR</name>
<dbReference type="CDD" id="cd12148">
    <property type="entry name" value="fungal_TF_MHR"/>
    <property type="match status" value="1"/>
</dbReference>
<dbReference type="GO" id="GO:0006351">
    <property type="term" value="P:DNA-templated transcription"/>
    <property type="evidence" value="ECO:0007669"/>
    <property type="project" value="InterPro"/>
</dbReference>
<gene>
    <name evidence="6" type="ORF">D9757_002327</name>
</gene>
<evidence type="ECO:0000313" key="6">
    <source>
        <dbReference type="EMBL" id="KAF5392547.1"/>
    </source>
</evidence>
<comment type="subcellular location">
    <subcellularLocation>
        <location evidence="1">Nucleus</location>
    </subcellularLocation>
</comment>
<dbReference type="GO" id="GO:0003677">
    <property type="term" value="F:DNA binding"/>
    <property type="evidence" value="ECO:0007669"/>
    <property type="project" value="InterPro"/>
</dbReference>
<dbReference type="Proteomes" id="UP000518752">
    <property type="component" value="Unassembled WGS sequence"/>
</dbReference>
<keyword evidence="5" id="KW-0539">Nucleus</keyword>
<dbReference type="OrthoDB" id="2309723at2759"/>
<keyword evidence="7" id="KW-1185">Reference proteome</keyword>